<dbReference type="Proteomes" id="UP000703269">
    <property type="component" value="Unassembled WGS sequence"/>
</dbReference>
<keyword evidence="5" id="KW-0808">Transferase</keyword>
<evidence type="ECO:0000256" key="5">
    <source>
        <dbReference type="RuleBase" id="RU362022"/>
    </source>
</evidence>
<protein>
    <recommendedName>
        <fullName evidence="5">Protein-S-isoprenylcysteine O-methyltransferase</fullName>
        <ecNumber evidence="5">2.1.1.100</ecNumber>
    </recommendedName>
</protein>
<sequence length="301" mass="33262">MLISLERPLLHLSEQAASWCKVLRDIQQMFATGSYSLHERSRPGQYGALNSRRGTNGWRCSTDVSGQYKGASLLITGYISSHLSITPPIAAPEANERAKFESQKALHLLEEWFMPAAVLLKYTINLVYALSLLSVLSASGIAYAAKLCDWLPTLEQRSVKVSPQLVLGTLLVCLGTALRVACYRRLGRNFTFELAIRQGHTLVTDGPYALVRHPSYLGSVLNIAGLIIGHLGPGGLAADLGLWRTPLGIAVVTAQCMLLTYIMGTLWLRLQREDDALQEAFGDEWRSWAVRTPCRILPHVY</sequence>
<keyword evidence="3 5" id="KW-1133">Transmembrane helix</keyword>
<evidence type="ECO:0000256" key="3">
    <source>
        <dbReference type="ARBA" id="ARBA00022989"/>
    </source>
</evidence>
<feature type="transmembrane region" description="Helical" evidence="5">
    <location>
        <begin position="122"/>
        <end position="145"/>
    </location>
</feature>
<dbReference type="EMBL" id="BPQB01000022">
    <property type="protein sequence ID" value="GJE91534.1"/>
    <property type="molecule type" value="Genomic_DNA"/>
</dbReference>
<gene>
    <name evidence="6" type="ORF">PsYK624_076840</name>
</gene>
<proteinExistence type="inferred from homology"/>
<dbReference type="GO" id="GO:0032259">
    <property type="term" value="P:methylation"/>
    <property type="evidence" value="ECO:0007669"/>
    <property type="project" value="UniProtKB-KW"/>
</dbReference>
<organism evidence="6 7">
    <name type="scientific">Phanerochaete sordida</name>
    <dbReference type="NCBI Taxonomy" id="48140"/>
    <lineage>
        <taxon>Eukaryota</taxon>
        <taxon>Fungi</taxon>
        <taxon>Dikarya</taxon>
        <taxon>Basidiomycota</taxon>
        <taxon>Agaricomycotina</taxon>
        <taxon>Agaricomycetes</taxon>
        <taxon>Polyporales</taxon>
        <taxon>Phanerochaetaceae</taxon>
        <taxon>Phanerochaete</taxon>
    </lineage>
</organism>
<comment type="catalytic activity">
    <reaction evidence="5">
        <text>[protein]-C-terminal S-[(2E,6E)-farnesyl]-L-cysteine + S-adenosyl-L-methionine = [protein]-C-terminal S-[(2E,6E)-farnesyl]-L-cysteine methyl ester + S-adenosyl-L-homocysteine</text>
        <dbReference type="Rhea" id="RHEA:21672"/>
        <dbReference type="Rhea" id="RHEA-COMP:12125"/>
        <dbReference type="Rhea" id="RHEA-COMP:12126"/>
        <dbReference type="ChEBI" id="CHEBI:57856"/>
        <dbReference type="ChEBI" id="CHEBI:59789"/>
        <dbReference type="ChEBI" id="CHEBI:90510"/>
        <dbReference type="ChEBI" id="CHEBI:90511"/>
        <dbReference type="EC" id="2.1.1.100"/>
    </reaction>
</comment>
<dbReference type="Pfam" id="PF04140">
    <property type="entry name" value="ICMT"/>
    <property type="match status" value="1"/>
</dbReference>
<dbReference type="OrthoDB" id="422086at2759"/>
<keyword evidence="5" id="KW-0256">Endoplasmic reticulum</keyword>
<keyword evidence="7" id="KW-1185">Reference proteome</keyword>
<comment type="subcellular location">
    <subcellularLocation>
        <location evidence="5">Endoplasmic reticulum membrane</location>
        <topology evidence="5">Multi-pass membrane protein</topology>
    </subcellularLocation>
    <subcellularLocation>
        <location evidence="1">Membrane</location>
        <topology evidence="1">Multi-pass membrane protein</topology>
    </subcellularLocation>
</comment>
<feature type="transmembrane region" description="Helical" evidence="5">
    <location>
        <begin position="165"/>
        <end position="182"/>
    </location>
</feature>
<keyword evidence="5" id="KW-0489">Methyltransferase</keyword>
<evidence type="ECO:0000313" key="6">
    <source>
        <dbReference type="EMBL" id="GJE91534.1"/>
    </source>
</evidence>
<dbReference type="GO" id="GO:0004671">
    <property type="term" value="F:protein C-terminal S-isoprenylcysteine carboxyl O-methyltransferase activity"/>
    <property type="evidence" value="ECO:0007669"/>
    <property type="project" value="UniProtKB-EC"/>
</dbReference>
<dbReference type="InterPro" id="IPR007269">
    <property type="entry name" value="ICMT_MeTrfase"/>
</dbReference>
<accession>A0A9P3GCX7</accession>
<feature type="transmembrane region" description="Helical" evidence="5">
    <location>
        <begin position="247"/>
        <end position="268"/>
    </location>
</feature>
<feature type="transmembrane region" description="Helical" evidence="5">
    <location>
        <begin position="216"/>
        <end position="235"/>
    </location>
</feature>
<name>A0A9P3GCX7_9APHY</name>
<evidence type="ECO:0000256" key="2">
    <source>
        <dbReference type="ARBA" id="ARBA00022692"/>
    </source>
</evidence>
<keyword evidence="2 5" id="KW-0812">Transmembrane</keyword>
<keyword evidence="4 5" id="KW-0472">Membrane</keyword>
<dbReference type="PANTHER" id="PTHR12714">
    <property type="entry name" value="PROTEIN-S ISOPRENYLCYSTEINE O-METHYLTRANSFERASE"/>
    <property type="match status" value="1"/>
</dbReference>
<keyword evidence="5" id="KW-0949">S-adenosyl-L-methionine</keyword>
<evidence type="ECO:0000256" key="1">
    <source>
        <dbReference type="ARBA" id="ARBA00004141"/>
    </source>
</evidence>
<dbReference type="Gene3D" id="1.20.120.1630">
    <property type="match status" value="1"/>
</dbReference>
<dbReference type="AlphaFoldDB" id="A0A9P3GCX7"/>
<evidence type="ECO:0000313" key="7">
    <source>
        <dbReference type="Proteomes" id="UP000703269"/>
    </source>
</evidence>
<dbReference type="EC" id="2.1.1.100" evidence="5"/>
<reference evidence="6 7" key="1">
    <citation type="submission" date="2021-08" db="EMBL/GenBank/DDBJ databases">
        <title>Draft Genome Sequence of Phanerochaete sordida strain YK-624.</title>
        <authorList>
            <person name="Mori T."/>
            <person name="Dohra H."/>
            <person name="Suzuki T."/>
            <person name="Kawagishi H."/>
            <person name="Hirai H."/>
        </authorList>
    </citation>
    <scope>NUCLEOTIDE SEQUENCE [LARGE SCALE GENOMIC DNA]</scope>
    <source>
        <strain evidence="6 7">YK-624</strain>
    </source>
</reference>
<evidence type="ECO:0000256" key="4">
    <source>
        <dbReference type="ARBA" id="ARBA00023136"/>
    </source>
</evidence>
<dbReference type="GO" id="GO:0005789">
    <property type="term" value="C:endoplasmic reticulum membrane"/>
    <property type="evidence" value="ECO:0007669"/>
    <property type="project" value="UniProtKB-SubCell"/>
</dbReference>
<comment type="similarity">
    <text evidence="5">Belongs to the class VI-like SAM-binding methyltransferase superfamily. Isoprenylcysteine carboxyl methyltransferase family.</text>
</comment>
<dbReference type="PANTHER" id="PTHR12714:SF9">
    <property type="entry name" value="PROTEIN-S-ISOPRENYLCYSTEINE O-METHYLTRANSFERASE"/>
    <property type="match status" value="1"/>
</dbReference>
<comment type="caution">
    <text evidence="6">The sequence shown here is derived from an EMBL/GenBank/DDBJ whole genome shotgun (WGS) entry which is preliminary data.</text>
</comment>